<accession>A0ABW8EK40</accession>
<dbReference type="Proteomes" id="UP001617351">
    <property type="component" value="Unassembled WGS sequence"/>
</dbReference>
<sequence length="493" mass="50935">MAAIPLAPPAAPPARGASALPWTAGPAVAFALVQLAVVVPGSSLGWDEIVYVSQVQPGTPAAFFSAPRARGISYLAAPVAALTTSTTALRVWLALLSSGALFVALRVWRRLLPPPVLGCAGLLFAGLWVTSYYGPRAMPNLWCALGALAAAGWLLRAERPGRGGRAVAVCAGAAVAFVTVMRPVDGVWLALPLTGAALLTAGLRRPLLWAAPSVGVLAGAVPWVVEAYTSYGGLAARLARASEIQGGIGAHFAVDDHARSLVGVTLCRPCDAAWTHPWTAAWWLVLPLLVVAGTVAARRAGRGRTAAVAAAVGVCLALPYLFTVDYAAPRFLLSAYALLAVPVAEGVAAAFGVVRARARTAGRRRAAYGVLAGVIVLHAAVQAAVLLRVSERSRDRHRELAAAAAALHRLDVRRPCVLSGDEAIPLAYYTGCASRQVGGHDGSTTADRLASLGRRMPVAVITAAGAARAPEYARAWPAYELPGGYTARVAPRG</sequence>
<feature type="transmembrane region" description="Helical" evidence="1">
    <location>
        <begin position="208"/>
        <end position="225"/>
    </location>
</feature>
<evidence type="ECO:0000313" key="2">
    <source>
        <dbReference type="EMBL" id="MFJ2822325.1"/>
    </source>
</evidence>
<dbReference type="RefSeq" id="WP_402380767.1">
    <property type="nucleotide sequence ID" value="NZ_JBIUYY010000005.1"/>
</dbReference>
<comment type="caution">
    <text evidence="2">The sequence shown here is derived from an EMBL/GenBank/DDBJ whole genome shotgun (WGS) entry which is preliminary data.</text>
</comment>
<feature type="transmembrane region" description="Helical" evidence="1">
    <location>
        <begin position="115"/>
        <end position="133"/>
    </location>
</feature>
<feature type="transmembrane region" description="Helical" evidence="1">
    <location>
        <begin position="187"/>
        <end position="203"/>
    </location>
</feature>
<evidence type="ECO:0000313" key="3">
    <source>
        <dbReference type="Proteomes" id="UP001617351"/>
    </source>
</evidence>
<keyword evidence="1" id="KW-0812">Transmembrane</keyword>
<feature type="transmembrane region" description="Helical" evidence="1">
    <location>
        <begin position="163"/>
        <end position="181"/>
    </location>
</feature>
<keyword evidence="3" id="KW-1185">Reference proteome</keyword>
<evidence type="ECO:0000256" key="1">
    <source>
        <dbReference type="SAM" id="Phobius"/>
    </source>
</evidence>
<feature type="transmembrane region" description="Helical" evidence="1">
    <location>
        <begin position="334"/>
        <end position="354"/>
    </location>
</feature>
<reference evidence="2 3" key="1">
    <citation type="submission" date="2024-10" db="EMBL/GenBank/DDBJ databases">
        <title>The Natural Products Discovery Center: Release of the First 8490 Sequenced Strains for Exploring Actinobacteria Biosynthetic Diversity.</title>
        <authorList>
            <person name="Kalkreuter E."/>
            <person name="Kautsar S.A."/>
            <person name="Yang D."/>
            <person name="Bader C.D."/>
            <person name="Teijaro C.N."/>
            <person name="Fluegel L."/>
            <person name="Davis C.M."/>
            <person name="Simpson J.R."/>
            <person name="Lauterbach L."/>
            <person name="Steele A.D."/>
            <person name="Gui C."/>
            <person name="Meng S."/>
            <person name="Li G."/>
            <person name="Viehrig K."/>
            <person name="Ye F."/>
            <person name="Su P."/>
            <person name="Kiefer A.F."/>
            <person name="Nichols A."/>
            <person name="Cepeda A.J."/>
            <person name="Yan W."/>
            <person name="Fan B."/>
            <person name="Jiang Y."/>
            <person name="Adhikari A."/>
            <person name="Zheng C.-J."/>
            <person name="Schuster L."/>
            <person name="Cowan T.M."/>
            <person name="Smanski M.J."/>
            <person name="Chevrette M.G."/>
            <person name="De Carvalho L.P.S."/>
            <person name="Shen B."/>
        </authorList>
    </citation>
    <scope>NUCLEOTIDE SEQUENCE [LARGE SCALE GENOMIC DNA]</scope>
    <source>
        <strain evidence="2 3">NPDC087220</strain>
    </source>
</reference>
<dbReference type="EMBL" id="JBIUYY010000005">
    <property type="protein sequence ID" value="MFJ2822325.1"/>
    <property type="molecule type" value="Genomic_DNA"/>
</dbReference>
<evidence type="ECO:0008006" key="4">
    <source>
        <dbReference type="Google" id="ProtNLM"/>
    </source>
</evidence>
<feature type="transmembrane region" description="Helical" evidence="1">
    <location>
        <begin position="305"/>
        <end position="322"/>
    </location>
</feature>
<keyword evidence="1" id="KW-0472">Membrane</keyword>
<protein>
    <recommendedName>
        <fullName evidence="4">Integral membrane protein</fullName>
    </recommendedName>
</protein>
<feature type="transmembrane region" description="Helical" evidence="1">
    <location>
        <begin position="139"/>
        <end position="156"/>
    </location>
</feature>
<proteinExistence type="predicted"/>
<feature type="transmembrane region" description="Helical" evidence="1">
    <location>
        <begin position="280"/>
        <end position="298"/>
    </location>
</feature>
<gene>
    <name evidence="2" type="ORF">ACIO7M_14555</name>
</gene>
<keyword evidence="1" id="KW-1133">Transmembrane helix</keyword>
<name>A0ABW8EK40_STRT5</name>
<feature type="transmembrane region" description="Helical" evidence="1">
    <location>
        <begin position="366"/>
        <end position="387"/>
    </location>
</feature>
<organism evidence="2 3">
    <name type="scientific">Streptomyces toxytricini</name>
    <name type="common">Actinomyces toxytricini</name>
    <dbReference type="NCBI Taxonomy" id="67369"/>
    <lineage>
        <taxon>Bacteria</taxon>
        <taxon>Bacillati</taxon>
        <taxon>Actinomycetota</taxon>
        <taxon>Actinomycetes</taxon>
        <taxon>Kitasatosporales</taxon>
        <taxon>Streptomycetaceae</taxon>
        <taxon>Streptomyces</taxon>
    </lineage>
</organism>